<proteinExistence type="predicted"/>
<dbReference type="EMBL" id="CP119325">
    <property type="protein sequence ID" value="WEK31550.1"/>
    <property type="molecule type" value="Genomic_DNA"/>
</dbReference>
<organism evidence="1 2">
    <name type="scientific">Candidatus Pseudomonas phytovorans</name>
    <dbReference type="NCBI Taxonomy" id="3121377"/>
    <lineage>
        <taxon>Bacteria</taxon>
        <taxon>Pseudomonadati</taxon>
        <taxon>Pseudomonadota</taxon>
        <taxon>Gammaproteobacteria</taxon>
        <taxon>Pseudomonadales</taxon>
        <taxon>Pseudomonadaceae</taxon>
        <taxon>Pseudomonas</taxon>
    </lineage>
</organism>
<dbReference type="AlphaFoldDB" id="A0AAJ6BBJ0"/>
<gene>
    <name evidence="1" type="ORF">P0Y58_04960</name>
</gene>
<evidence type="ECO:0000313" key="2">
    <source>
        <dbReference type="Proteomes" id="UP001216329"/>
    </source>
</evidence>
<protein>
    <recommendedName>
        <fullName evidence="3">HNH endonuclease</fullName>
    </recommendedName>
</protein>
<evidence type="ECO:0008006" key="3">
    <source>
        <dbReference type="Google" id="ProtNLM"/>
    </source>
</evidence>
<sequence>MSGSKTKGQELKAVTVKRDDFSLKTIQRLRDSVGNVCAFPGCSVNTHGANASGDGVVNLGVACHIKAAAPLGPRYDPEQTSDDRKHFDNGIWMCQTHSRLIDADKDNYSVDELWQWKREAEIKANAQLNQKSFTEKELKSALNQGSAELLQRFVNMSGDPINAPIPEVIKGYEASLESLDPRFRVEVNKSGGHYQYFIQPVGDEVNLQLIIEGTDKIEGYLAAEKALLEEGRELVIPSDHFRLEGSELIEQLHEKARGTQKGTLTMGAPKRELAGTLYVRTEEGSEKIVDTFTFYYTSGTLRTVFDGKALEGLVAIRAHCSHDGQDTKFDISISLDAWRGKDILEFPRFSRLLKAAELLSTGRLVFELEIKNQLVPYDSRSAEGSEEFHSRIDWIIHYLELARKVAVNCDAPVVMLNTEMSPDTYSILRKYNKLIEGAVISPRDSKMLCKGEFDYTEGCTFESLEKQGAFSALRISEPAGVKFDLFGQSIEAPRLSHIFTNVEYVFYTDLEAKGQPKFEVYTTEDSTITTLLHPDDSWSVGEALTETPEAFDHGG</sequence>
<reference evidence="1" key="1">
    <citation type="submission" date="2023-03" db="EMBL/GenBank/DDBJ databases">
        <title>Andean soil-derived lignocellulolytic bacterial consortium as a source of novel taxa and putative plastic-active enzymes.</title>
        <authorList>
            <person name="Diaz-Garcia L."/>
            <person name="Chuvochina M."/>
            <person name="Feuerriegel G."/>
            <person name="Bunk B."/>
            <person name="Sproer C."/>
            <person name="Streit W.R."/>
            <person name="Rodriguez L.M."/>
            <person name="Overmann J."/>
            <person name="Jimenez D.J."/>
        </authorList>
    </citation>
    <scope>NUCLEOTIDE SEQUENCE</scope>
    <source>
        <strain evidence="1">MAG 876</strain>
    </source>
</reference>
<evidence type="ECO:0000313" key="1">
    <source>
        <dbReference type="EMBL" id="WEK31550.1"/>
    </source>
</evidence>
<name>A0AAJ6BBJ0_9PSED</name>
<dbReference type="Proteomes" id="UP001216329">
    <property type="component" value="Chromosome"/>
</dbReference>
<accession>A0AAJ6BBJ0</accession>